<protein>
    <submittedName>
        <fullName evidence="12">TonB family protein</fullName>
    </submittedName>
</protein>
<keyword evidence="10" id="KW-0732">Signal</keyword>
<evidence type="ECO:0000259" key="11">
    <source>
        <dbReference type="PROSITE" id="PS52015"/>
    </source>
</evidence>
<feature type="domain" description="TonB C-terminal" evidence="11">
    <location>
        <begin position="153"/>
        <end position="247"/>
    </location>
</feature>
<dbReference type="GO" id="GO:0015031">
    <property type="term" value="P:protein transport"/>
    <property type="evidence" value="ECO:0007669"/>
    <property type="project" value="UniProtKB-KW"/>
</dbReference>
<evidence type="ECO:0000256" key="7">
    <source>
        <dbReference type="ARBA" id="ARBA00022927"/>
    </source>
</evidence>
<keyword evidence="8" id="KW-1133">Transmembrane helix</keyword>
<keyword evidence="9" id="KW-0472">Membrane</keyword>
<dbReference type="NCBIfam" id="TIGR01352">
    <property type="entry name" value="tonB_Cterm"/>
    <property type="match status" value="2"/>
</dbReference>
<dbReference type="InterPro" id="IPR006260">
    <property type="entry name" value="TonB/TolA_C"/>
</dbReference>
<dbReference type="PANTHER" id="PTHR33446">
    <property type="entry name" value="PROTEIN TONB-RELATED"/>
    <property type="match status" value="1"/>
</dbReference>
<comment type="subcellular location">
    <subcellularLocation>
        <location evidence="1">Cell inner membrane</location>
        <topology evidence="1">Single-pass membrane protein</topology>
        <orientation evidence="1">Periplasmic side</orientation>
    </subcellularLocation>
</comment>
<evidence type="ECO:0000256" key="1">
    <source>
        <dbReference type="ARBA" id="ARBA00004383"/>
    </source>
</evidence>
<sequence length="247" mass="27986">MKPIFCLSLLLCFASTATHSKVNSKDNAAQQLAVQRSTAEAAHLTTRIQWLKFPQLKYSDADLNGLDRFAIVRVKADESGKVISATVKESTGLKSLDDRLVQAVLKAKTKPAQKNGNAVAMVGYQSFTFNLTKDPADRCQFKFDSKNWIKQQAQQKTPFSYQTQPELDISSEDLNGYDRRVKFSFKADKHGNVKKAKISKGSGRYELDQQVLEAVQNAKVDVPRKYWIYKKSHLKDEIQFKLDECKQ</sequence>
<name>A0A6G8S6J9_9GAMM</name>
<dbReference type="Proteomes" id="UP000501939">
    <property type="component" value="Chromosome"/>
</dbReference>
<evidence type="ECO:0000256" key="9">
    <source>
        <dbReference type="ARBA" id="ARBA00023136"/>
    </source>
</evidence>
<keyword evidence="13" id="KW-1185">Reference proteome</keyword>
<reference evidence="12 13" key="1">
    <citation type="submission" date="2020-03" db="EMBL/GenBank/DDBJ databases">
        <authorList>
            <person name="Zhu W."/>
        </authorList>
    </citation>
    <scope>NUCLEOTIDE SEQUENCE [LARGE SCALE GENOMIC DNA]</scope>
    <source>
        <strain evidence="12 13">185</strain>
    </source>
</reference>
<evidence type="ECO:0000256" key="6">
    <source>
        <dbReference type="ARBA" id="ARBA00022692"/>
    </source>
</evidence>
<dbReference type="EMBL" id="CP049916">
    <property type="protein sequence ID" value="QIO09772.1"/>
    <property type="molecule type" value="Genomic_DNA"/>
</dbReference>
<evidence type="ECO:0000256" key="3">
    <source>
        <dbReference type="ARBA" id="ARBA00022448"/>
    </source>
</evidence>
<dbReference type="SUPFAM" id="SSF74653">
    <property type="entry name" value="TolA/TonB C-terminal domain"/>
    <property type="match status" value="2"/>
</dbReference>
<keyword evidence="6" id="KW-0812">Transmembrane</keyword>
<feature type="signal peptide" evidence="10">
    <location>
        <begin position="1"/>
        <end position="20"/>
    </location>
</feature>
<evidence type="ECO:0000313" key="13">
    <source>
        <dbReference type="Proteomes" id="UP000501939"/>
    </source>
</evidence>
<organism evidence="12 13">
    <name type="scientific">Acinetobacter lanii</name>
    <dbReference type="NCBI Taxonomy" id="2715163"/>
    <lineage>
        <taxon>Bacteria</taxon>
        <taxon>Pseudomonadati</taxon>
        <taxon>Pseudomonadota</taxon>
        <taxon>Gammaproteobacteria</taxon>
        <taxon>Moraxellales</taxon>
        <taxon>Moraxellaceae</taxon>
        <taxon>Acinetobacter</taxon>
    </lineage>
</organism>
<dbReference type="InterPro" id="IPR037682">
    <property type="entry name" value="TonB_C"/>
</dbReference>
<dbReference type="GO" id="GO:0055085">
    <property type="term" value="P:transmembrane transport"/>
    <property type="evidence" value="ECO:0007669"/>
    <property type="project" value="InterPro"/>
</dbReference>
<dbReference type="Pfam" id="PF03544">
    <property type="entry name" value="TonB_C"/>
    <property type="match status" value="2"/>
</dbReference>
<accession>A0A6G8S6J9</accession>
<proteinExistence type="inferred from homology"/>
<evidence type="ECO:0000313" key="12">
    <source>
        <dbReference type="EMBL" id="QIO09772.1"/>
    </source>
</evidence>
<dbReference type="InterPro" id="IPR051045">
    <property type="entry name" value="TonB-dependent_transducer"/>
</dbReference>
<keyword evidence="5" id="KW-0997">Cell inner membrane</keyword>
<keyword evidence="7" id="KW-0653">Protein transport</keyword>
<evidence type="ECO:0000256" key="2">
    <source>
        <dbReference type="ARBA" id="ARBA00006555"/>
    </source>
</evidence>
<dbReference type="RefSeq" id="WP_166326477.1">
    <property type="nucleotide sequence ID" value="NZ_CP049916.1"/>
</dbReference>
<dbReference type="GO" id="GO:0031992">
    <property type="term" value="F:energy transducer activity"/>
    <property type="evidence" value="ECO:0007669"/>
    <property type="project" value="TreeGrafter"/>
</dbReference>
<evidence type="ECO:0000256" key="5">
    <source>
        <dbReference type="ARBA" id="ARBA00022519"/>
    </source>
</evidence>
<comment type="similarity">
    <text evidence="2">Belongs to the TonB family.</text>
</comment>
<keyword evidence="4" id="KW-1003">Cell membrane</keyword>
<gene>
    <name evidence="12" type="ORF">G8D99_12665</name>
</gene>
<evidence type="ECO:0000256" key="10">
    <source>
        <dbReference type="SAM" id="SignalP"/>
    </source>
</evidence>
<evidence type="ECO:0000256" key="4">
    <source>
        <dbReference type="ARBA" id="ARBA00022475"/>
    </source>
</evidence>
<dbReference type="KEGG" id="alj:G8D99_12665"/>
<dbReference type="GO" id="GO:0098797">
    <property type="term" value="C:plasma membrane protein complex"/>
    <property type="evidence" value="ECO:0007669"/>
    <property type="project" value="TreeGrafter"/>
</dbReference>
<feature type="chain" id="PRO_5026216581" evidence="10">
    <location>
        <begin position="21"/>
        <end position="247"/>
    </location>
</feature>
<keyword evidence="3" id="KW-0813">Transport</keyword>
<dbReference type="Gene3D" id="3.30.1150.10">
    <property type="match status" value="2"/>
</dbReference>
<evidence type="ECO:0000256" key="8">
    <source>
        <dbReference type="ARBA" id="ARBA00022989"/>
    </source>
</evidence>
<dbReference type="AlphaFoldDB" id="A0A6G8S6J9"/>
<dbReference type="PANTHER" id="PTHR33446:SF2">
    <property type="entry name" value="PROTEIN TONB"/>
    <property type="match status" value="1"/>
</dbReference>
<dbReference type="PROSITE" id="PS52015">
    <property type="entry name" value="TONB_CTD"/>
    <property type="match status" value="1"/>
</dbReference>